<dbReference type="EMBL" id="SDMP01000004">
    <property type="protein sequence ID" value="RYR60225.1"/>
    <property type="molecule type" value="Genomic_DNA"/>
</dbReference>
<dbReference type="PANTHER" id="PTHR31672:SF13">
    <property type="entry name" value="F-BOX PROTEIN CPR30-LIKE"/>
    <property type="match status" value="1"/>
</dbReference>
<protein>
    <recommendedName>
        <fullName evidence="3">F-box domain-containing protein</fullName>
    </recommendedName>
</protein>
<comment type="caution">
    <text evidence="1">The sequence shown here is derived from an EMBL/GenBank/DDBJ whole genome shotgun (WGS) entry which is preliminary data.</text>
</comment>
<accession>A0A445DAP5</accession>
<keyword evidence="2" id="KW-1185">Reference proteome</keyword>
<dbReference type="Proteomes" id="UP000289738">
    <property type="component" value="Chromosome A04"/>
</dbReference>
<dbReference type="PANTHER" id="PTHR31672">
    <property type="entry name" value="BNACNNG10540D PROTEIN"/>
    <property type="match status" value="1"/>
</dbReference>
<name>A0A445DAP5_ARAHY</name>
<evidence type="ECO:0000313" key="1">
    <source>
        <dbReference type="EMBL" id="RYR60225.1"/>
    </source>
</evidence>
<evidence type="ECO:0000313" key="2">
    <source>
        <dbReference type="Proteomes" id="UP000289738"/>
    </source>
</evidence>
<evidence type="ECO:0008006" key="3">
    <source>
        <dbReference type="Google" id="ProtNLM"/>
    </source>
</evidence>
<sequence length="174" mass="19909">MEKQHEGMDDIIPVELIHRILLRVPAKHLARLRKEISYPRVVSRCKDKGYRIPREFHVYGFSYDASEDDYLLVVACHDMHGQAHFNCLSLRTNSFIYSDAAPPQTLAFAWSSRGLFLNGAIHWVPSYLKDYRDAILIFDLKERTLSRISGPEQLLISACLMLLSSRSGPTMEAA</sequence>
<dbReference type="InterPro" id="IPR050796">
    <property type="entry name" value="SCF_F-box_component"/>
</dbReference>
<dbReference type="AlphaFoldDB" id="A0A445DAP5"/>
<reference evidence="1 2" key="1">
    <citation type="submission" date="2019-01" db="EMBL/GenBank/DDBJ databases">
        <title>Sequencing of cultivated peanut Arachis hypogaea provides insights into genome evolution and oil improvement.</title>
        <authorList>
            <person name="Chen X."/>
        </authorList>
    </citation>
    <scope>NUCLEOTIDE SEQUENCE [LARGE SCALE GENOMIC DNA]</scope>
    <source>
        <strain evidence="2">cv. Fuhuasheng</strain>
        <tissue evidence="1">Leaves</tissue>
    </source>
</reference>
<gene>
    <name evidence="1" type="ORF">Ahy_A04g017295</name>
</gene>
<organism evidence="1 2">
    <name type="scientific">Arachis hypogaea</name>
    <name type="common">Peanut</name>
    <dbReference type="NCBI Taxonomy" id="3818"/>
    <lineage>
        <taxon>Eukaryota</taxon>
        <taxon>Viridiplantae</taxon>
        <taxon>Streptophyta</taxon>
        <taxon>Embryophyta</taxon>
        <taxon>Tracheophyta</taxon>
        <taxon>Spermatophyta</taxon>
        <taxon>Magnoliopsida</taxon>
        <taxon>eudicotyledons</taxon>
        <taxon>Gunneridae</taxon>
        <taxon>Pentapetalae</taxon>
        <taxon>rosids</taxon>
        <taxon>fabids</taxon>
        <taxon>Fabales</taxon>
        <taxon>Fabaceae</taxon>
        <taxon>Papilionoideae</taxon>
        <taxon>50 kb inversion clade</taxon>
        <taxon>dalbergioids sensu lato</taxon>
        <taxon>Dalbergieae</taxon>
        <taxon>Pterocarpus clade</taxon>
        <taxon>Arachis</taxon>
    </lineage>
</organism>
<proteinExistence type="predicted"/>